<evidence type="ECO:0000256" key="8">
    <source>
        <dbReference type="ARBA" id="ARBA00022741"/>
    </source>
</evidence>
<accession>A0A2C5RB85</accession>
<dbReference type="InterPro" id="IPR010559">
    <property type="entry name" value="Sig_transdc_His_kin_internal"/>
</dbReference>
<accession>A0A0J7EYI2</accession>
<evidence type="ECO:0000256" key="3">
    <source>
        <dbReference type="ARBA" id="ARBA00012438"/>
    </source>
</evidence>
<keyword evidence="4" id="KW-1003">Cell membrane</keyword>
<keyword evidence="7 14" id="KW-0812">Transmembrane</keyword>
<evidence type="ECO:0000256" key="13">
    <source>
        <dbReference type="ARBA" id="ARBA00023136"/>
    </source>
</evidence>
<feature type="transmembrane region" description="Helical" evidence="14">
    <location>
        <begin position="185"/>
        <end position="206"/>
    </location>
</feature>
<keyword evidence="8" id="KW-0547">Nucleotide-binding</keyword>
<evidence type="ECO:0000256" key="14">
    <source>
        <dbReference type="SAM" id="Phobius"/>
    </source>
</evidence>
<evidence type="ECO:0000256" key="5">
    <source>
        <dbReference type="ARBA" id="ARBA00022553"/>
    </source>
</evidence>
<dbReference type="SUPFAM" id="SSF55874">
    <property type="entry name" value="ATPase domain of HSP90 chaperone/DNA topoisomerase II/histidine kinase"/>
    <property type="match status" value="1"/>
</dbReference>
<protein>
    <recommendedName>
        <fullName evidence="3">histidine kinase</fullName>
        <ecNumber evidence="3">2.7.13.3</ecNumber>
    </recommendedName>
</protein>
<dbReference type="EMBL" id="NVGE01000028">
    <property type="protein sequence ID" value="PFZ27667.1"/>
    <property type="molecule type" value="Genomic_DNA"/>
</dbReference>
<evidence type="ECO:0000256" key="9">
    <source>
        <dbReference type="ARBA" id="ARBA00022777"/>
    </source>
</evidence>
<evidence type="ECO:0000256" key="11">
    <source>
        <dbReference type="ARBA" id="ARBA00022989"/>
    </source>
</evidence>
<proteinExistence type="predicted"/>
<comment type="catalytic activity">
    <reaction evidence="1">
        <text>ATP + protein L-histidine = ADP + protein N-phospho-L-histidine.</text>
        <dbReference type="EC" id="2.7.13.3"/>
    </reaction>
</comment>
<dbReference type="PROSITE" id="PS50109">
    <property type="entry name" value="HIS_KIN"/>
    <property type="match status" value="1"/>
</dbReference>
<comment type="caution">
    <text evidence="16">The sequence shown here is derived from an EMBL/GenBank/DDBJ whole genome shotgun (WGS) entry which is preliminary data.</text>
</comment>
<reference evidence="18 19" key="1">
    <citation type="submission" date="2017-09" db="EMBL/GenBank/DDBJ databases">
        <title>Large-scale bioinformatics analysis of Bacillus genomes uncovers conserved roles of natural products in bacterial physiology.</title>
        <authorList>
            <consortium name="Agbiome Team Llc"/>
            <person name="Bleich R.M."/>
            <person name="Grubbs K.J."/>
            <person name="Santa Maria K.C."/>
            <person name="Allen S.E."/>
            <person name="Farag S."/>
            <person name="Shank E.A."/>
            <person name="Bowers A."/>
        </authorList>
    </citation>
    <scope>NUCLEOTIDE SEQUENCE [LARGE SCALE GENOMIC DNA]</scope>
    <source>
        <strain evidence="17 18">AFS029838</strain>
        <strain evidence="16 19">AFS080080</strain>
    </source>
</reference>
<dbReference type="GO" id="GO:0071555">
    <property type="term" value="P:cell wall organization"/>
    <property type="evidence" value="ECO:0007669"/>
    <property type="project" value="InterPro"/>
</dbReference>
<dbReference type="PANTHER" id="PTHR34220">
    <property type="entry name" value="SENSOR HISTIDINE KINASE YPDA"/>
    <property type="match status" value="1"/>
</dbReference>
<evidence type="ECO:0000256" key="10">
    <source>
        <dbReference type="ARBA" id="ARBA00022840"/>
    </source>
</evidence>
<dbReference type="GO" id="GO:0005886">
    <property type="term" value="C:plasma membrane"/>
    <property type="evidence" value="ECO:0007669"/>
    <property type="project" value="UniProtKB-SubCell"/>
</dbReference>
<dbReference type="Pfam" id="PF01590">
    <property type="entry name" value="GAF"/>
    <property type="match status" value="1"/>
</dbReference>
<dbReference type="EMBL" id="NUUQ01000026">
    <property type="protein sequence ID" value="PHG58976.1"/>
    <property type="molecule type" value="Genomic_DNA"/>
</dbReference>
<sequence length="589" mass="65354">MLNLVLMMIERVGLIVILGFLLSHIRTFRRLLHRQDGYVDKLKLICIFSVFTIVSNYTGIEIAGNTIMNENWLQGVSSSSTIANTRIMGVGISGLLGGPIVGIGVGSIAGIHRYMLGGTTALSCAISSILAGVITGYIGHIFKKYNRAITPKFSAILSVFIVSLEMIMILLIVEDGISIVKTIAIPMILVNSFGSFILLSMIQAILRQEENAKALQTHKVLRIADKTLPYFRRGLTEESCKHVAQIIHRFTGTDAVSLTDTEKILAHVGLASDHHIPSHSLITGLSKEVLHTGKIMKAKSREVINCQHEGCPLQAAIVIPLTSHENTIGTLKLYFKNPNQLSRVEEELAEGLAKIFSTQLELGEAELQSKLLQDAEIKALQAQINPHFLFNAINTVSALCRTDVEKARKLLLQLSVYFRCNLQGARQLLIPLEQELNHVQAYLSLEQARFPNKYEVKMYIEEELKTTLVPPFVLQLLVENALRHAFPKKQPVCEVEVHVFEKGGMVHFEVKDNGQGIEEERLEQLGKMVVSSKKGTGTALYNINERLIGLFGKETMLQIESELNEGTEITFVIPKKIGEEERSVKSISS</sequence>
<evidence type="ECO:0000256" key="12">
    <source>
        <dbReference type="ARBA" id="ARBA00023012"/>
    </source>
</evidence>
<feature type="transmembrane region" description="Helical" evidence="14">
    <location>
        <begin position="154"/>
        <end position="173"/>
    </location>
</feature>
<dbReference type="Gene3D" id="3.30.450.40">
    <property type="match status" value="1"/>
</dbReference>
<feature type="transmembrane region" description="Helical" evidence="14">
    <location>
        <begin position="121"/>
        <end position="142"/>
    </location>
</feature>
<dbReference type="CDD" id="cd16957">
    <property type="entry name" value="HATPase_LytS-like"/>
    <property type="match status" value="1"/>
</dbReference>
<dbReference type="Proteomes" id="UP000222503">
    <property type="component" value="Unassembled WGS sequence"/>
</dbReference>
<dbReference type="Pfam" id="PF06580">
    <property type="entry name" value="His_kinase"/>
    <property type="match status" value="1"/>
</dbReference>
<evidence type="ECO:0000256" key="7">
    <source>
        <dbReference type="ARBA" id="ARBA00022692"/>
    </source>
</evidence>
<dbReference type="InterPro" id="IPR005467">
    <property type="entry name" value="His_kinase_dom"/>
</dbReference>
<evidence type="ECO:0000313" key="17">
    <source>
        <dbReference type="EMBL" id="PHG58976.1"/>
    </source>
</evidence>
<feature type="domain" description="Histidine kinase" evidence="15">
    <location>
        <begin position="473"/>
        <end position="577"/>
    </location>
</feature>
<evidence type="ECO:0000259" key="15">
    <source>
        <dbReference type="PROSITE" id="PS50109"/>
    </source>
</evidence>
<dbReference type="InterPro" id="IPR003594">
    <property type="entry name" value="HATPase_dom"/>
</dbReference>
<evidence type="ECO:0000313" key="18">
    <source>
        <dbReference type="Proteomes" id="UP000222503"/>
    </source>
</evidence>
<evidence type="ECO:0000313" key="16">
    <source>
        <dbReference type="EMBL" id="PFZ27667.1"/>
    </source>
</evidence>
<dbReference type="InterPro" id="IPR036890">
    <property type="entry name" value="HATPase_C_sf"/>
</dbReference>
<evidence type="ECO:0000256" key="4">
    <source>
        <dbReference type="ARBA" id="ARBA00022475"/>
    </source>
</evidence>
<evidence type="ECO:0000256" key="6">
    <source>
        <dbReference type="ARBA" id="ARBA00022679"/>
    </source>
</evidence>
<dbReference type="InterPro" id="IPR011620">
    <property type="entry name" value="Sig_transdc_His_kinase_LytS_TM"/>
</dbReference>
<keyword evidence="5" id="KW-0597">Phosphoprotein</keyword>
<feature type="transmembrane region" description="Helical" evidence="14">
    <location>
        <begin position="6"/>
        <end position="23"/>
    </location>
</feature>
<feature type="transmembrane region" description="Helical" evidence="14">
    <location>
        <begin position="87"/>
        <end position="109"/>
    </location>
</feature>
<dbReference type="InterPro" id="IPR003018">
    <property type="entry name" value="GAF"/>
</dbReference>
<dbReference type="Pfam" id="PF07694">
    <property type="entry name" value="5TM-5TMR_LYT"/>
    <property type="match status" value="1"/>
</dbReference>
<comment type="subcellular location">
    <subcellularLocation>
        <location evidence="2">Cell membrane</location>
        <topology evidence="2">Multi-pass membrane protein</topology>
    </subcellularLocation>
</comment>
<dbReference type="InterPro" id="IPR029016">
    <property type="entry name" value="GAF-like_dom_sf"/>
</dbReference>
<dbReference type="SMART" id="SM00065">
    <property type="entry name" value="GAF"/>
    <property type="match status" value="1"/>
</dbReference>
<name>A0A2C5RB85_9BACI</name>
<gene>
    <name evidence="17" type="ORF">COI65_19315</name>
    <name evidence="16" type="ORF">COL66_19000</name>
</gene>
<dbReference type="InterPro" id="IPR050640">
    <property type="entry name" value="Bact_2-comp_sensor_kinase"/>
</dbReference>
<organism evidence="16 19">
    <name type="scientific">Bacillus wiedmannii</name>
    <dbReference type="NCBI Taxonomy" id="1890302"/>
    <lineage>
        <taxon>Bacteria</taxon>
        <taxon>Bacillati</taxon>
        <taxon>Bacillota</taxon>
        <taxon>Bacilli</taxon>
        <taxon>Bacillales</taxon>
        <taxon>Bacillaceae</taxon>
        <taxon>Bacillus</taxon>
        <taxon>Bacillus cereus group</taxon>
    </lineage>
</organism>
<keyword evidence="11 14" id="KW-1133">Transmembrane helix</keyword>
<feature type="transmembrane region" description="Helical" evidence="14">
    <location>
        <begin position="44"/>
        <end position="67"/>
    </location>
</feature>
<dbReference type="SUPFAM" id="SSF55781">
    <property type="entry name" value="GAF domain-like"/>
    <property type="match status" value="1"/>
</dbReference>
<dbReference type="RefSeq" id="WP_048542822.1">
    <property type="nucleotide sequence ID" value="NZ_CABMIE010000020.1"/>
</dbReference>
<keyword evidence="12" id="KW-0902">Two-component regulatory system</keyword>
<dbReference type="GO" id="GO:0005524">
    <property type="term" value="F:ATP binding"/>
    <property type="evidence" value="ECO:0007669"/>
    <property type="project" value="UniProtKB-KW"/>
</dbReference>
<evidence type="ECO:0000256" key="1">
    <source>
        <dbReference type="ARBA" id="ARBA00000085"/>
    </source>
</evidence>
<keyword evidence="6" id="KW-0808">Transferase</keyword>
<dbReference type="Pfam" id="PF02518">
    <property type="entry name" value="HATPase_c"/>
    <property type="match status" value="1"/>
</dbReference>
<dbReference type="Proteomes" id="UP000223311">
    <property type="component" value="Unassembled WGS sequence"/>
</dbReference>
<dbReference type="AlphaFoldDB" id="A0A2C5RB85"/>
<evidence type="ECO:0000313" key="19">
    <source>
        <dbReference type="Proteomes" id="UP000223311"/>
    </source>
</evidence>
<dbReference type="Gene3D" id="3.30.565.10">
    <property type="entry name" value="Histidine kinase-like ATPase, C-terminal domain"/>
    <property type="match status" value="1"/>
</dbReference>
<evidence type="ECO:0000256" key="2">
    <source>
        <dbReference type="ARBA" id="ARBA00004651"/>
    </source>
</evidence>
<dbReference type="GO" id="GO:0000155">
    <property type="term" value="F:phosphorelay sensor kinase activity"/>
    <property type="evidence" value="ECO:0007669"/>
    <property type="project" value="InterPro"/>
</dbReference>
<dbReference type="EC" id="2.7.13.3" evidence="3"/>
<keyword evidence="10" id="KW-0067">ATP-binding</keyword>
<keyword evidence="9 16" id="KW-0418">Kinase</keyword>
<keyword evidence="13 14" id="KW-0472">Membrane</keyword>
<dbReference type="PANTHER" id="PTHR34220:SF7">
    <property type="entry name" value="SENSOR HISTIDINE KINASE YPDA"/>
    <property type="match status" value="1"/>
</dbReference>
<dbReference type="SMART" id="SM00387">
    <property type="entry name" value="HATPase_c"/>
    <property type="match status" value="1"/>
</dbReference>